<dbReference type="Pfam" id="PF01653">
    <property type="entry name" value="DNA_ligase_aden"/>
    <property type="match status" value="1"/>
</dbReference>
<feature type="binding site" evidence="14">
    <location>
        <position position="113"/>
    </location>
    <ligand>
        <name>NAD(+)</name>
        <dbReference type="ChEBI" id="CHEBI:57540"/>
    </ligand>
</feature>
<dbReference type="InterPro" id="IPR018239">
    <property type="entry name" value="DNA_ligase_AS"/>
</dbReference>
<evidence type="ECO:0000256" key="5">
    <source>
        <dbReference type="ARBA" id="ARBA00022705"/>
    </source>
</evidence>
<name>A0A517QT70_9PLAN</name>
<feature type="binding site" evidence="14">
    <location>
        <position position="407"/>
    </location>
    <ligand>
        <name>Zn(2+)</name>
        <dbReference type="ChEBI" id="CHEBI:29105"/>
    </ligand>
</feature>
<dbReference type="InterPro" id="IPR004150">
    <property type="entry name" value="NAD_DNA_ligase_OB"/>
</dbReference>
<dbReference type="PROSITE" id="PS50172">
    <property type="entry name" value="BRCT"/>
    <property type="match status" value="1"/>
</dbReference>
<evidence type="ECO:0000256" key="9">
    <source>
        <dbReference type="ARBA" id="ARBA00022842"/>
    </source>
</evidence>
<feature type="binding site" evidence="14">
    <location>
        <position position="173"/>
    </location>
    <ligand>
        <name>NAD(+)</name>
        <dbReference type="ChEBI" id="CHEBI:57540"/>
    </ligand>
</feature>
<keyword evidence="5 14" id="KW-0235">DNA replication</keyword>
<dbReference type="InterPro" id="IPR013840">
    <property type="entry name" value="DNAligase_N"/>
</dbReference>
<dbReference type="Pfam" id="PF00533">
    <property type="entry name" value="BRCT"/>
    <property type="match status" value="1"/>
</dbReference>
<keyword evidence="18" id="KW-1185">Reference proteome</keyword>
<evidence type="ECO:0000256" key="6">
    <source>
        <dbReference type="ARBA" id="ARBA00022723"/>
    </source>
</evidence>
<dbReference type="SUPFAM" id="SSF56091">
    <property type="entry name" value="DNA ligase/mRNA capping enzyme, catalytic domain"/>
    <property type="match status" value="1"/>
</dbReference>
<dbReference type="PROSITE" id="PS01056">
    <property type="entry name" value="DNA_LIGASE_N2"/>
    <property type="match status" value="1"/>
</dbReference>
<dbReference type="InterPro" id="IPR004149">
    <property type="entry name" value="Znf_DNAligase_C4"/>
</dbReference>
<evidence type="ECO:0000259" key="16">
    <source>
        <dbReference type="PROSITE" id="PS50172"/>
    </source>
</evidence>
<dbReference type="AlphaFoldDB" id="A0A517QT70"/>
<feature type="active site" description="N6-AMP-lysine intermediate" evidence="14">
    <location>
        <position position="115"/>
    </location>
</feature>
<dbReference type="SUPFAM" id="SSF47781">
    <property type="entry name" value="RuvA domain 2-like"/>
    <property type="match status" value="1"/>
</dbReference>
<feature type="binding site" evidence="14">
    <location>
        <position position="313"/>
    </location>
    <ligand>
        <name>NAD(+)</name>
        <dbReference type="ChEBI" id="CHEBI:57540"/>
    </ligand>
</feature>
<evidence type="ECO:0000256" key="2">
    <source>
        <dbReference type="ARBA" id="ARBA00012722"/>
    </source>
</evidence>
<dbReference type="Gene3D" id="6.20.10.30">
    <property type="match status" value="1"/>
</dbReference>
<feature type="binding site" evidence="14">
    <location>
        <position position="425"/>
    </location>
    <ligand>
        <name>Zn(2+)</name>
        <dbReference type="ChEBI" id="CHEBI:29105"/>
    </ligand>
</feature>
<keyword evidence="9 14" id="KW-0460">Magnesium</keyword>
<dbReference type="Pfam" id="PF03119">
    <property type="entry name" value="DNA_ligase_ZBD"/>
    <property type="match status" value="1"/>
</dbReference>
<keyword evidence="7 14" id="KW-0227">DNA damage</keyword>
<dbReference type="Gene3D" id="1.10.150.20">
    <property type="entry name" value="5' to 3' exonuclease, C-terminal subdomain"/>
    <property type="match status" value="2"/>
</dbReference>
<dbReference type="InterPro" id="IPR033136">
    <property type="entry name" value="DNA_ligase_CS"/>
</dbReference>
<dbReference type="NCBIfam" id="TIGR00575">
    <property type="entry name" value="dnlj"/>
    <property type="match status" value="1"/>
</dbReference>
<evidence type="ECO:0000256" key="11">
    <source>
        <dbReference type="ARBA" id="ARBA00023204"/>
    </source>
</evidence>
<dbReference type="NCBIfam" id="NF005932">
    <property type="entry name" value="PRK07956.1"/>
    <property type="match status" value="1"/>
</dbReference>
<evidence type="ECO:0000256" key="12">
    <source>
        <dbReference type="ARBA" id="ARBA00034005"/>
    </source>
</evidence>
<evidence type="ECO:0000256" key="8">
    <source>
        <dbReference type="ARBA" id="ARBA00022833"/>
    </source>
</evidence>
<accession>A0A517QT70</accession>
<dbReference type="CDD" id="cd17748">
    <property type="entry name" value="BRCT_DNA_ligase_like"/>
    <property type="match status" value="1"/>
</dbReference>
<dbReference type="InterPro" id="IPR010994">
    <property type="entry name" value="RuvA_2-like"/>
</dbReference>
<feature type="binding site" evidence="14">
    <location>
        <position position="136"/>
    </location>
    <ligand>
        <name>NAD(+)</name>
        <dbReference type="ChEBI" id="CHEBI:57540"/>
    </ligand>
</feature>
<dbReference type="GO" id="GO:0003677">
    <property type="term" value="F:DNA binding"/>
    <property type="evidence" value="ECO:0007669"/>
    <property type="project" value="InterPro"/>
</dbReference>
<evidence type="ECO:0000256" key="1">
    <source>
        <dbReference type="ARBA" id="ARBA00004067"/>
    </source>
</evidence>
<dbReference type="InterPro" id="IPR001679">
    <property type="entry name" value="DNA_ligase"/>
</dbReference>
<feature type="binding site" evidence="14">
    <location>
        <begin position="33"/>
        <end position="37"/>
    </location>
    <ligand>
        <name>NAD(+)</name>
        <dbReference type="ChEBI" id="CHEBI:57540"/>
    </ligand>
</feature>
<dbReference type="SMART" id="SM00532">
    <property type="entry name" value="LIGANc"/>
    <property type="match status" value="1"/>
</dbReference>
<comment type="function">
    <text evidence="1 14">DNA ligase that catalyzes the formation of phosphodiester linkages between 5'-phosphoryl and 3'-hydroxyl groups in double-stranded DNA using NAD as a coenzyme and as the energy source for the reaction. It is essential for DNA replication and repair of damaged DNA.</text>
</comment>
<comment type="cofactor">
    <cofactor evidence="14">
        <name>Mg(2+)</name>
        <dbReference type="ChEBI" id="CHEBI:18420"/>
    </cofactor>
    <cofactor evidence="14">
        <name>Mn(2+)</name>
        <dbReference type="ChEBI" id="CHEBI:29035"/>
    </cofactor>
</comment>
<dbReference type="Gene3D" id="1.10.287.610">
    <property type="entry name" value="Helix hairpin bin"/>
    <property type="match status" value="1"/>
</dbReference>
<dbReference type="CDD" id="cd00114">
    <property type="entry name" value="LIGANc"/>
    <property type="match status" value="1"/>
</dbReference>
<evidence type="ECO:0000256" key="4">
    <source>
        <dbReference type="ARBA" id="ARBA00022598"/>
    </source>
</evidence>
<feature type="binding site" evidence="14">
    <location>
        <begin position="82"/>
        <end position="83"/>
    </location>
    <ligand>
        <name>NAD(+)</name>
        <dbReference type="ChEBI" id="CHEBI:57540"/>
    </ligand>
</feature>
<comment type="catalytic activity">
    <reaction evidence="12 14 15">
        <text>NAD(+) + (deoxyribonucleotide)n-3'-hydroxyl + 5'-phospho-(deoxyribonucleotide)m = (deoxyribonucleotide)n+m + AMP + beta-nicotinamide D-nucleotide.</text>
        <dbReference type="EC" id="6.5.1.2"/>
    </reaction>
</comment>
<dbReference type="InterPro" id="IPR003583">
    <property type="entry name" value="Hlx-hairpin-Hlx_DNA-bd_motif"/>
</dbReference>
<dbReference type="PROSITE" id="PS01055">
    <property type="entry name" value="DNA_LIGASE_N1"/>
    <property type="match status" value="1"/>
</dbReference>
<dbReference type="GO" id="GO:0046872">
    <property type="term" value="F:metal ion binding"/>
    <property type="evidence" value="ECO:0007669"/>
    <property type="project" value="UniProtKB-KW"/>
</dbReference>
<reference evidence="17 18" key="1">
    <citation type="submission" date="2019-02" db="EMBL/GenBank/DDBJ databases">
        <title>Deep-cultivation of Planctomycetes and their phenomic and genomic characterization uncovers novel biology.</title>
        <authorList>
            <person name="Wiegand S."/>
            <person name="Jogler M."/>
            <person name="Boedeker C."/>
            <person name="Pinto D."/>
            <person name="Vollmers J."/>
            <person name="Rivas-Marin E."/>
            <person name="Kohn T."/>
            <person name="Peeters S.H."/>
            <person name="Heuer A."/>
            <person name="Rast P."/>
            <person name="Oberbeckmann S."/>
            <person name="Bunk B."/>
            <person name="Jeske O."/>
            <person name="Meyerdierks A."/>
            <person name="Storesund J.E."/>
            <person name="Kallscheuer N."/>
            <person name="Luecker S."/>
            <person name="Lage O.M."/>
            <person name="Pohl T."/>
            <person name="Merkel B.J."/>
            <person name="Hornburger P."/>
            <person name="Mueller R.-W."/>
            <person name="Bruemmer F."/>
            <person name="Labrenz M."/>
            <person name="Spormann A.M."/>
            <person name="Op den Camp H."/>
            <person name="Overmann J."/>
            <person name="Amann R."/>
            <person name="Jetten M.S.M."/>
            <person name="Mascher T."/>
            <person name="Medema M.H."/>
            <person name="Devos D.P."/>
            <person name="Kaster A.-K."/>
            <person name="Ovreas L."/>
            <person name="Rohde M."/>
            <person name="Galperin M.Y."/>
            <person name="Jogler C."/>
        </authorList>
    </citation>
    <scope>NUCLEOTIDE SEQUENCE [LARGE SCALE GENOMIC DNA]</scope>
    <source>
        <strain evidence="17 18">Mal48</strain>
    </source>
</reference>
<dbReference type="Gene3D" id="3.40.50.10190">
    <property type="entry name" value="BRCT domain"/>
    <property type="match status" value="1"/>
</dbReference>
<keyword evidence="6 14" id="KW-0479">Metal-binding</keyword>
<comment type="similarity">
    <text evidence="13 14">Belongs to the NAD-dependent DNA ligase family. LigA subfamily.</text>
</comment>
<gene>
    <name evidence="14 17" type="primary">ligA</name>
    <name evidence="17" type="ORF">Mal48_40500</name>
</gene>
<dbReference type="Gene3D" id="3.30.470.30">
    <property type="entry name" value="DNA ligase/mRNA capping enzyme"/>
    <property type="match status" value="1"/>
</dbReference>
<dbReference type="OrthoDB" id="9759736at2"/>
<dbReference type="PIRSF" id="PIRSF001604">
    <property type="entry name" value="LigA"/>
    <property type="match status" value="1"/>
</dbReference>
<dbReference type="KEGG" id="tpol:Mal48_40500"/>
<evidence type="ECO:0000256" key="10">
    <source>
        <dbReference type="ARBA" id="ARBA00023027"/>
    </source>
</evidence>
<dbReference type="GO" id="GO:0003911">
    <property type="term" value="F:DNA ligase (NAD+) activity"/>
    <property type="evidence" value="ECO:0007669"/>
    <property type="project" value="UniProtKB-UniRule"/>
</dbReference>
<dbReference type="PANTHER" id="PTHR23389:SF9">
    <property type="entry name" value="DNA LIGASE"/>
    <property type="match status" value="1"/>
</dbReference>
<dbReference type="Pfam" id="PF12826">
    <property type="entry name" value="HHH_2"/>
    <property type="match status" value="1"/>
</dbReference>
<dbReference type="GO" id="GO:0006281">
    <property type="term" value="P:DNA repair"/>
    <property type="evidence" value="ECO:0007669"/>
    <property type="project" value="UniProtKB-KW"/>
</dbReference>
<organism evidence="17 18">
    <name type="scientific">Thalassoglobus polymorphus</name>
    <dbReference type="NCBI Taxonomy" id="2527994"/>
    <lineage>
        <taxon>Bacteria</taxon>
        <taxon>Pseudomonadati</taxon>
        <taxon>Planctomycetota</taxon>
        <taxon>Planctomycetia</taxon>
        <taxon>Planctomycetales</taxon>
        <taxon>Planctomycetaceae</taxon>
        <taxon>Thalassoglobus</taxon>
    </lineage>
</organism>
<dbReference type="GO" id="GO:0005829">
    <property type="term" value="C:cytosol"/>
    <property type="evidence" value="ECO:0007669"/>
    <property type="project" value="TreeGrafter"/>
</dbReference>
<dbReference type="FunFam" id="2.40.50.140:FF:000012">
    <property type="entry name" value="DNA ligase"/>
    <property type="match status" value="1"/>
</dbReference>
<dbReference type="SMART" id="SM00278">
    <property type="entry name" value="HhH1"/>
    <property type="match status" value="3"/>
</dbReference>
<keyword evidence="4 14" id="KW-0436">Ligase</keyword>
<keyword evidence="14" id="KW-0464">Manganese</keyword>
<dbReference type="RefSeq" id="WP_145203244.1">
    <property type="nucleotide sequence ID" value="NZ_CP036267.1"/>
</dbReference>
<evidence type="ECO:0000256" key="7">
    <source>
        <dbReference type="ARBA" id="ARBA00022763"/>
    </source>
</evidence>
<dbReference type="SMART" id="SM00292">
    <property type="entry name" value="BRCT"/>
    <property type="match status" value="1"/>
</dbReference>
<dbReference type="GO" id="GO:0006260">
    <property type="term" value="P:DNA replication"/>
    <property type="evidence" value="ECO:0007669"/>
    <property type="project" value="UniProtKB-KW"/>
</dbReference>
<keyword evidence="8 14" id="KW-0862">Zinc</keyword>
<dbReference type="HAMAP" id="MF_01588">
    <property type="entry name" value="DNA_ligase_A"/>
    <property type="match status" value="1"/>
</dbReference>
<proteinExistence type="inferred from homology"/>
<evidence type="ECO:0000256" key="15">
    <source>
        <dbReference type="RuleBase" id="RU000618"/>
    </source>
</evidence>
<evidence type="ECO:0000256" key="14">
    <source>
        <dbReference type="HAMAP-Rule" id="MF_01588"/>
    </source>
</evidence>
<dbReference type="EC" id="6.5.1.2" evidence="2 14"/>
<evidence type="ECO:0000313" key="17">
    <source>
        <dbReference type="EMBL" id="QDT34778.1"/>
    </source>
</evidence>
<evidence type="ECO:0000256" key="13">
    <source>
        <dbReference type="ARBA" id="ARBA00060881"/>
    </source>
</evidence>
<dbReference type="FunFam" id="1.10.150.20:FF:000007">
    <property type="entry name" value="DNA ligase"/>
    <property type="match status" value="1"/>
</dbReference>
<feature type="binding site" evidence="14">
    <location>
        <position position="289"/>
    </location>
    <ligand>
        <name>NAD(+)</name>
        <dbReference type="ChEBI" id="CHEBI:57540"/>
    </ligand>
</feature>
<dbReference type="SUPFAM" id="SSF52113">
    <property type="entry name" value="BRCT domain"/>
    <property type="match status" value="1"/>
</dbReference>
<dbReference type="PANTHER" id="PTHR23389">
    <property type="entry name" value="CHROMOSOME TRANSMISSION FIDELITY FACTOR 18"/>
    <property type="match status" value="1"/>
</dbReference>
<feature type="binding site" evidence="14">
    <location>
        <position position="430"/>
    </location>
    <ligand>
        <name>Zn(2+)</name>
        <dbReference type="ChEBI" id="CHEBI:29105"/>
    </ligand>
</feature>
<dbReference type="InterPro" id="IPR013839">
    <property type="entry name" value="DNAligase_adenylation"/>
</dbReference>
<sequence length="676" mass="75252">MTRSVEQEVAELRRKINRHNRLYYVESAPEISDLEFDKLLKTLEILEKKHPELDSPDSPTHKVGGEPIAGFETVQHRLPMLSIDNVYDEGAVREFDQRLKKLAGVDELEYTVEYKIDGVALALVYEQGALTQALTRGDGQQGDDITQNARTVGGVPLRLESENPPELIEVRGEAYISNSDFAQLNSEQRAKGEDAYKNPRNTTSGALKLLDPKLCSARKVRFLAHGIGAAEGLGISTHLDFLEELKVWGIPPTPHVRVCSGIDAAIELCNEMMENIHALNFEVDGLVIKVNQFEVREELGTTSKSPRWLIAYKWERYEATTTVESIEIQVGKTGTLTPVANLAPVEIAGTTVSRSSLHNRDEIERLEVMIGDRVVVEKAGKIIPHVVRVEKHERTGSEIAFHFPEVCPECGADVARDEGGVYIRCLNPTCPAQLREGLRFFVSRQAMDIDGLGIKVIEQLIDAKLLNSFADLYRLHSHREELLELERMGTRSVEKLLEGVEASKSRPIWRLLTALNIRFVGRTNSRILEKHFGTIDAIASQTEESLAEVDEIGPVTAKSVYEFFHSDFGKQIIEDLRRCGLNFGTPVTEKPQINEAEQVFSGKTFVVTGTLQQFTRDEIKELIIQNGGKASGSVSSKTDYLVAGEKAGSKLEKAKSLDVPVLSEQEFLDKIAAKNS</sequence>
<dbReference type="InterPro" id="IPR012340">
    <property type="entry name" value="NA-bd_OB-fold"/>
</dbReference>
<dbReference type="SUPFAM" id="SSF50249">
    <property type="entry name" value="Nucleic acid-binding proteins"/>
    <property type="match status" value="1"/>
</dbReference>
<dbReference type="Gene3D" id="2.40.50.140">
    <property type="entry name" value="Nucleic acid-binding proteins"/>
    <property type="match status" value="1"/>
</dbReference>
<feature type="binding site" evidence="14">
    <location>
        <position position="410"/>
    </location>
    <ligand>
        <name>Zn(2+)</name>
        <dbReference type="ChEBI" id="CHEBI:29105"/>
    </ligand>
</feature>
<evidence type="ECO:0000256" key="3">
    <source>
        <dbReference type="ARBA" id="ARBA00013308"/>
    </source>
</evidence>
<keyword evidence="10 14" id="KW-0520">NAD</keyword>
<dbReference type="InterPro" id="IPR036420">
    <property type="entry name" value="BRCT_dom_sf"/>
</dbReference>
<evidence type="ECO:0000313" key="18">
    <source>
        <dbReference type="Proteomes" id="UP000315724"/>
    </source>
</evidence>
<dbReference type="Pfam" id="PF03120">
    <property type="entry name" value="OB_DNA_ligase"/>
    <property type="match status" value="1"/>
</dbReference>
<dbReference type="EMBL" id="CP036267">
    <property type="protein sequence ID" value="QDT34778.1"/>
    <property type="molecule type" value="Genomic_DNA"/>
</dbReference>
<dbReference type="InterPro" id="IPR041663">
    <property type="entry name" value="DisA/LigA_HHH"/>
</dbReference>
<dbReference type="InterPro" id="IPR001357">
    <property type="entry name" value="BRCT_dom"/>
</dbReference>
<keyword evidence="11 14" id="KW-0234">DNA repair</keyword>
<protein>
    <recommendedName>
        <fullName evidence="3 14">DNA ligase</fullName>
        <ecNumber evidence="2 14">6.5.1.2</ecNumber>
    </recommendedName>
    <alternativeName>
        <fullName evidence="14">Polydeoxyribonucleotide synthase [NAD(+)]</fullName>
    </alternativeName>
</protein>
<feature type="domain" description="BRCT" evidence="16">
    <location>
        <begin position="595"/>
        <end position="676"/>
    </location>
</feature>
<dbReference type="Proteomes" id="UP000315724">
    <property type="component" value="Chromosome"/>
</dbReference>